<feature type="transmembrane region" description="Helical" evidence="5">
    <location>
        <begin position="472"/>
        <end position="494"/>
    </location>
</feature>
<gene>
    <name evidence="10" type="ORF">BE0216_08865</name>
    <name evidence="9" type="ORF">BEUL_2228</name>
</gene>
<feature type="domain" description="Gram-positive cocci surface proteins LPxTG" evidence="7">
    <location>
        <begin position="462"/>
        <end position="500"/>
    </location>
</feature>
<dbReference type="InterPro" id="IPR041033">
    <property type="entry name" value="SpaA_PFL_dom_1"/>
</dbReference>
<dbReference type="RefSeq" id="WP_094637727.1">
    <property type="nucleotide sequence ID" value="NZ_CP062938.1"/>
</dbReference>
<sequence length="505" mass="52245">MKMRKLFAGIAAAATMLGGLALGVTTANAAPATVITGDQTITFTADDAVNLNGHTLEAYKIGEYVEYTNGTETKYGIQTVKGANNETITEVRRAVNTVVDPDVTDEEDPLSTVLGTNPAGLDIQKAGTSRKFVQELNKSELGTATKPDALNAVAATPPATGYTASITLEAGLWVIYDTTSTNASVPILIGTAPVEQNPTVAFKNASVPPSPSKEIIEGDTNNTVTIGDVVTYQVTGKVPDTSAYTEYSYVFTDNPGTGLTVDPATAGITIAGKPIAEITGASTSLTAVITGDGNTAFTVTLNKEAIESLIESLNLAAGNDLVMTYKATVNEEAPVGGVVNTVTVNNNGAASEEGTVISHYNSFSFNKKWADDTAAAGAKFQLTDKNGNTLTAESNADGVVSFTGLEDGTYTVTETQVATGAQDFRGSFNVTLEYGKKPVFAAVAADTWDLFDPATATMTNVKSITQLPLTGAAGTALFTVIALLVVGAAAMVYAKSRKTAKAMMA</sequence>
<keyword evidence="12" id="KW-1185">Reference proteome</keyword>
<feature type="domain" description="SpaA-like prealbumin fold" evidence="8">
    <location>
        <begin position="362"/>
        <end position="432"/>
    </location>
</feature>
<keyword evidence="1" id="KW-0134">Cell wall</keyword>
<keyword evidence="2" id="KW-0964">Secreted</keyword>
<evidence type="ECO:0000256" key="3">
    <source>
        <dbReference type="ARBA" id="ARBA00022729"/>
    </source>
</evidence>
<proteinExistence type="predicted"/>
<evidence type="ECO:0000313" key="12">
    <source>
        <dbReference type="Proteomes" id="UP000593943"/>
    </source>
</evidence>
<evidence type="ECO:0000259" key="7">
    <source>
        <dbReference type="Pfam" id="PF00746"/>
    </source>
</evidence>
<dbReference type="Proteomes" id="UP000593943">
    <property type="component" value="Chromosome"/>
</dbReference>
<evidence type="ECO:0000313" key="9">
    <source>
        <dbReference type="EMBL" id="OZG64026.1"/>
    </source>
</evidence>
<dbReference type="Gene3D" id="2.60.40.10">
    <property type="entry name" value="Immunoglobulins"/>
    <property type="match status" value="1"/>
</dbReference>
<dbReference type="GO" id="GO:0005975">
    <property type="term" value="P:carbohydrate metabolic process"/>
    <property type="evidence" value="ECO:0007669"/>
    <property type="project" value="UniProtKB-ARBA"/>
</dbReference>
<keyword evidence="4" id="KW-0572">Peptidoglycan-anchor</keyword>
<reference evidence="9 11" key="1">
    <citation type="journal article" date="2017" name="BMC Genomics">
        <title>Comparative genomic and phylogenomic analyses of the Bifidobacteriaceae family.</title>
        <authorList>
            <person name="Lugli G.A."/>
            <person name="Milani C."/>
            <person name="Turroni F."/>
            <person name="Duranti S."/>
            <person name="Mancabelli L."/>
            <person name="Mangifesta M."/>
            <person name="Ferrario C."/>
            <person name="Modesto M."/>
            <person name="Mattarelli P."/>
            <person name="Jiri K."/>
            <person name="van Sinderen D."/>
            <person name="Ventura M."/>
        </authorList>
    </citation>
    <scope>NUCLEOTIDE SEQUENCE [LARGE SCALE GENOMIC DNA]</scope>
    <source>
        <strain evidence="9 11">DSM 100216</strain>
    </source>
</reference>
<keyword evidence="5" id="KW-0812">Transmembrane</keyword>
<keyword evidence="5" id="KW-0472">Membrane</keyword>
<dbReference type="SUPFAM" id="SSF49478">
    <property type="entry name" value="Cna protein B-type domain"/>
    <property type="match status" value="1"/>
</dbReference>
<dbReference type="NCBIfam" id="TIGR01167">
    <property type="entry name" value="LPXTG_anchor"/>
    <property type="match status" value="1"/>
</dbReference>
<evidence type="ECO:0000256" key="6">
    <source>
        <dbReference type="SAM" id="SignalP"/>
    </source>
</evidence>
<evidence type="ECO:0000256" key="2">
    <source>
        <dbReference type="ARBA" id="ARBA00022525"/>
    </source>
</evidence>
<dbReference type="InterPro" id="IPR013783">
    <property type="entry name" value="Ig-like_fold"/>
</dbReference>
<dbReference type="AlphaFoldDB" id="A0A261FZ46"/>
<dbReference type="Gene3D" id="2.60.40.740">
    <property type="match status" value="1"/>
</dbReference>
<feature type="signal peptide" evidence="6">
    <location>
        <begin position="1"/>
        <end position="29"/>
    </location>
</feature>
<dbReference type="InterPro" id="IPR019931">
    <property type="entry name" value="LPXTG_anchor"/>
</dbReference>
<feature type="chain" id="PRO_5044571795" evidence="6">
    <location>
        <begin position="30"/>
        <end position="505"/>
    </location>
</feature>
<dbReference type="InterPro" id="IPR026466">
    <property type="entry name" value="Fim_isopep_form_D2_dom"/>
</dbReference>
<evidence type="ECO:0000256" key="5">
    <source>
        <dbReference type="SAM" id="Phobius"/>
    </source>
</evidence>
<evidence type="ECO:0000313" key="10">
    <source>
        <dbReference type="EMBL" id="QOL32537.1"/>
    </source>
</evidence>
<name>A0A261FZ46_9BIFI</name>
<dbReference type="Pfam" id="PF00746">
    <property type="entry name" value="Gram_pos_anchor"/>
    <property type="match status" value="1"/>
</dbReference>
<accession>A0A261FZ46</accession>
<organism evidence="9 11">
    <name type="scientific">Bifidobacterium eulemuris</name>
    <dbReference type="NCBI Taxonomy" id="1765219"/>
    <lineage>
        <taxon>Bacteria</taxon>
        <taxon>Bacillati</taxon>
        <taxon>Actinomycetota</taxon>
        <taxon>Actinomycetes</taxon>
        <taxon>Bifidobacteriales</taxon>
        <taxon>Bifidobacteriaceae</taxon>
        <taxon>Bifidobacterium</taxon>
    </lineage>
</organism>
<dbReference type="Proteomes" id="UP000216057">
    <property type="component" value="Unassembled WGS sequence"/>
</dbReference>
<keyword evidence="5" id="KW-1133">Transmembrane helix</keyword>
<evidence type="ECO:0000259" key="8">
    <source>
        <dbReference type="Pfam" id="PF17802"/>
    </source>
</evidence>
<dbReference type="NCBIfam" id="TIGR04226">
    <property type="entry name" value="RrgB_K2N_iso_D2"/>
    <property type="match status" value="1"/>
</dbReference>
<dbReference type="OrthoDB" id="3240140at2"/>
<dbReference type="KEGG" id="beu:BE0216_08865"/>
<dbReference type="EMBL" id="MWWZ01000018">
    <property type="protein sequence ID" value="OZG64026.1"/>
    <property type="molecule type" value="Genomic_DNA"/>
</dbReference>
<reference evidence="10 12" key="2">
    <citation type="submission" date="2020-10" db="EMBL/GenBank/DDBJ databases">
        <title>Genome sequencing of Bifidobacterium eulemuris_DSMZ_100216.</title>
        <authorList>
            <person name="Kim J."/>
        </authorList>
    </citation>
    <scope>NUCLEOTIDE SEQUENCE [LARGE SCALE GENOMIC DNA]</scope>
    <source>
        <strain evidence="10 12">DSM 100216</strain>
    </source>
</reference>
<dbReference type="EMBL" id="CP062938">
    <property type="protein sequence ID" value="QOL32537.1"/>
    <property type="molecule type" value="Genomic_DNA"/>
</dbReference>
<evidence type="ECO:0000256" key="4">
    <source>
        <dbReference type="ARBA" id="ARBA00023088"/>
    </source>
</evidence>
<dbReference type="Pfam" id="PF17802">
    <property type="entry name" value="SpaA"/>
    <property type="match status" value="1"/>
</dbReference>
<keyword evidence="3 6" id="KW-0732">Signal</keyword>
<protein>
    <submittedName>
        <fullName evidence="9">Fimbrial subunit FimA</fullName>
    </submittedName>
    <submittedName>
        <fullName evidence="10">Isopeptide-forming domain-containing fimbrial protein</fullName>
    </submittedName>
</protein>
<evidence type="ECO:0000256" key="1">
    <source>
        <dbReference type="ARBA" id="ARBA00022512"/>
    </source>
</evidence>
<evidence type="ECO:0000313" key="11">
    <source>
        <dbReference type="Proteomes" id="UP000216057"/>
    </source>
</evidence>